<dbReference type="KEGG" id="pmes:FX988_03846"/>
<feature type="domain" description="Methyltransferase" evidence="2">
    <location>
        <begin position="207"/>
        <end position="298"/>
    </location>
</feature>
<evidence type="ECO:0000256" key="1">
    <source>
        <dbReference type="ARBA" id="ARBA00022679"/>
    </source>
</evidence>
<evidence type="ECO:0000313" key="3">
    <source>
        <dbReference type="EMBL" id="QHJ13580.1"/>
    </source>
</evidence>
<dbReference type="SUPFAM" id="SSF53335">
    <property type="entry name" value="S-adenosyl-L-methionine-dependent methyltransferases"/>
    <property type="match status" value="1"/>
</dbReference>
<dbReference type="InterPro" id="IPR029063">
    <property type="entry name" value="SAM-dependent_MTases_sf"/>
</dbReference>
<dbReference type="EMBL" id="CP047656">
    <property type="protein sequence ID" value="QHJ13580.1"/>
    <property type="molecule type" value="Genomic_DNA"/>
</dbReference>
<name>A0A857JQY2_9ALTE</name>
<evidence type="ECO:0000259" key="2">
    <source>
        <dbReference type="Pfam" id="PF13649"/>
    </source>
</evidence>
<dbReference type="PANTHER" id="PTHR43861">
    <property type="entry name" value="TRANS-ACONITATE 2-METHYLTRANSFERASE-RELATED"/>
    <property type="match status" value="1"/>
</dbReference>
<dbReference type="Gene3D" id="3.40.50.150">
    <property type="entry name" value="Vaccinia Virus protein VP39"/>
    <property type="match status" value="1"/>
</dbReference>
<dbReference type="AlphaFoldDB" id="A0A857JQY2"/>
<dbReference type="InterPro" id="IPR041698">
    <property type="entry name" value="Methyltransf_25"/>
</dbReference>
<reference evidence="3 4" key="1">
    <citation type="submission" date="2019-12" db="EMBL/GenBank/DDBJ databases">
        <title>Genome sequencing and assembly of endphytes of Porphyra tenera.</title>
        <authorList>
            <person name="Park J.M."/>
            <person name="Shin R."/>
            <person name="Jo S.H."/>
        </authorList>
    </citation>
    <scope>NUCLEOTIDE SEQUENCE [LARGE SCALE GENOMIC DNA]</scope>
    <source>
        <strain evidence="3 4">GPM4</strain>
    </source>
</reference>
<accession>A0A857JQY2</accession>
<dbReference type="GO" id="GO:0008168">
    <property type="term" value="F:methyltransferase activity"/>
    <property type="evidence" value="ECO:0007669"/>
    <property type="project" value="UniProtKB-KW"/>
</dbReference>
<sequence length="370" mass="41678">MNKCQLVCKDQQYWLKQASSQLSLANVWDRFSENNSIEHLTVSNILPYLTSMEADLAMLTWFDSLTIKGEIHLSVPNIDYFIQLWQSATWDNQNLLNADSNARKAFAGLWGGQHNCNPRNDNYQPELQDIYKSGYNQARLKLLLERAGFCEIQIHVEGAQINASAIKTMFRGERQISTHYDQIRPDHLNRYEFACKQLVTLPSNAQILDLACGIGYGTLMLAKHTGAKVTGVDIEQAAIAHAKQHFSNENTTFCCQDAKLLDIAANSQDAVVSFETIEHVDFDQQLLDVFFEVLKPGGQLICSTPNQDVMPFDPVKFEFHLKHYTNKELVDLLLTSGFRDVKLYAQHDPVSGRVVAGSDGCFTLAKAVKP</sequence>
<proteinExistence type="predicted"/>
<keyword evidence="4" id="KW-1185">Reference proteome</keyword>
<dbReference type="Proteomes" id="UP000464524">
    <property type="component" value="Chromosome"/>
</dbReference>
<gene>
    <name evidence="3" type="ORF">FX988_03846</name>
</gene>
<dbReference type="Pfam" id="PF13649">
    <property type="entry name" value="Methyltransf_25"/>
    <property type="match status" value="1"/>
</dbReference>
<dbReference type="RefSeq" id="WP_160181680.1">
    <property type="nucleotide sequence ID" value="NZ_CP047656.1"/>
</dbReference>
<evidence type="ECO:0000313" key="4">
    <source>
        <dbReference type="Proteomes" id="UP000464524"/>
    </source>
</evidence>
<dbReference type="GO" id="GO:0032259">
    <property type="term" value="P:methylation"/>
    <property type="evidence" value="ECO:0007669"/>
    <property type="project" value="UniProtKB-KW"/>
</dbReference>
<keyword evidence="1 3" id="KW-0808">Transferase</keyword>
<dbReference type="EC" id="2.1.1.-" evidence="3"/>
<dbReference type="OrthoDB" id="9801609at2"/>
<protein>
    <submittedName>
        <fullName evidence="3">Putative S-adenosylmethionine-dependent methyltransferase/MSMEI_2290</fullName>
        <ecNumber evidence="3">2.1.1.-</ecNumber>
    </submittedName>
</protein>
<organism evidence="3 4">
    <name type="scientific">Paraglaciecola mesophila</name>
    <dbReference type="NCBI Taxonomy" id="197222"/>
    <lineage>
        <taxon>Bacteria</taxon>
        <taxon>Pseudomonadati</taxon>
        <taxon>Pseudomonadota</taxon>
        <taxon>Gammaproteobacteria</taxon>
        <taxon>Alteromonadales</taxon>
        <taxon>Alteromonadaceae</taxon>
        <taxon>Paraglaciecola</taxon>
    </lineage>
</organism>
<keyword evidence="3" id="KW-0489">Methyltransferase</keyword>
<dbReference type="CDD" id="cd02440">
    <property type="entry name" value="AdoMet_MTases"/>
    <property type="match status" value="1"/>
</dbReference>